<dbReference type="InterPro" id="IPR039875">
    <property type="entry name" value="LENG1-like"/>
</dbReference>
<organism evidence="3 4">
    <name type="scientific">Cutaneotrichosporon spelunceum</name>
    <dbReference type="NCBI Taxonomy" id="1672016"/>
    <lineage>
        <taxon>Eukaryota</taxon>
        <taxon>Fungi</taxon>
        <taxon>Dikarya</taxon>
        <taxon>Basidiomycota</taxon>
        <taxon>Agaricomycotina</taxon>
        <taxon>Tremellomycetes</taxon>
        <taxon>Trichosporonales</taxon>
        <taxon>Trichosporonaceae</taxon>
        <taxon>Cutaneotrichosporon</taxon>
    </lineage>
</organism>
<dbReference type="SMART" id="SM01083">
    <property type="entry name" value="Cir_N"/>
    <property type="match status" value="1"/>
</dbReference>
<feature type="compositionally biased region" description="Basic residues" evidence="1">
    <location>
        <begin position="1"/>
        <end position="12"/>
    </location>
</feature>
<dbReference type="PANTHER" id="PTHR22093:SF0">
    <property type="entry name" value="LEUKOCYTE RECEPTOR CLUSTER MEMBER 1"/>
    <property type="match status" value="1"/>
</dbReference>
<evidence type="ECO:0000256" key="1">
    <source>
        <dbReference type="SAM" id="MobiDB-lite"/>
    </source>
</evidence>
<gene>
    <name evidence="3" type="ORF">CspeluHIS016_0602620</name>
</gene>
<feature type="compositionally biased region" description="Basic and acidic residues" evidence="1">
    <location>
        <begin position="15"/>
        <end position="34"/>
    </location>
</feature>
<keyword evidence="4" id="KW-1185">Reference proteome</keyword>
<dbReference type="AlphaFoldDB" id="A0AAD3YD51"/>
<protein>
    <recommendedName>
        <fullName evidence="2">CBF1-interacting co-repressor CIR N-terminal domain-containing protein</fullName>
    </recommendedName>
</protein>
<evidence type="ECO:0000313" key="3">
    <source>
        <dbReference type="EMBL" id="GMK58820.1"/>
    </source>
</evidence>
<accession>A0AAD3YD51</accession>
<name>A0AAD3YD51_9TREE</name>
<feature type="compositionally biased region" description="Low complexity" evidence="1">
    <location>
        <begin position="228"/>
        <end position="247"/>
    </location>
</feature>
<dbReference type="InterPro" id="IPR019339">
    <property type="entry name" value="CIR_N_dom"/>
</dbReference>
<feature type="compositionally biased region" description="Basic and acidic residues" evidence="1">
    <location>
        <begin position="285"/>
        <end position="294"/>
    </location>
</feature>
<feature type="compositionally biased region" description="Low complexity" evidence="1">
    <location>
        <begin position="35"/>
        <end position="44"/>
    </location>
</feature>
<dbReference type="PANTHER" id="PTHR22093">
    <property type="entry name" value="LEUKOCYTE RECEPTOR CLUSTER LRC MEMBER 1"/>
    <property type="match status" value="1"/>
</dbReference>
<feature type="region of interest" description="Disordered" evidence="1">
    <location>
        <begin position="1"/>
        <end position="127"/>
    </location>
</feature>
<feature type="compositionally biased region" description="Basic and acidic residues" evidence="1">
    <location>
        <begin position="194"/>
        <end position="209"/>
    </location>
</feature>
<sequence length="300" mass="34917">MPRLQILHHKSYHPYSEKNKQRVREDEAKARAEAEQQQQQAIEAASEERLNALRRRAGTPEEHLALTGESSLLSRHCREKEKRERREKKDKERTRLDFDWPDKEARKETRKRAREDDRFSSGGQLDDDRFVTEGHVNFWADLESGKESVPIQPMQDAATRKAAQEADKLTMYLERPDRETRPWYADKELRHVEERGEEAERRRARDRRIQAKTKVSQDPLTAITKKLSTPARPTTRAPASTAARRPSYIQSERERALAMLAKRKGGSGGAEWEGPQSTHGSWADEFEREKDRAGHRYNPS</sequence>
<evidence type="ECO:0000313" key="4">
    <source>
        <dbReference type="Proteomes" id="UP001222932"/>
    </source>
</evidence>
<reference evidence="3" key="1">
    <citation type="journal article" date="2023" name="BMC Genomics">
        <title>Chromosome-level genome assemblies of Cutaneotrichosporon spp. (Trichosporonales, Basidiomycota) reveal imbalanced evolution between nucleotide sequences and chromosome synteny.</title>
        <authorList>
            <person name="Kobayashi Y."/>
            <person name="Kayamori A."/>
            <person name="Aoki K."/>
            <person name="Shiwa Y."/>
            <person name="Matsutani M."/>
            <person name="Fujita N."/>
            <person name="Sugita T."/>
            <person name="Iwasaki W."/>
            <person name="Tanaka N."/>
            <person name="Takashima M."/>
        </authorList>
    </citation>
    <scope>NUCLEOTIDE SEQUENCE</scope>
    <source>
        <strain evidence="3">HIS016</strain>
    </source>
</reference>
<dbReference type="EMBL" id="BTCM01000006">
    <property type="protein sequence ID" value="GMK58820.1"/>
    <property type="molecule type" value="Genomic_DNA"/>
</dbReference>
<comment type="caution">
    <text evidence="3">The sequence shown here is derived from an EMBL/GenBank/DDBJ whole genome shotgun (WGS) entry which is preliminary data.</text>
</comment>
<feature type="region of interest" description="Disordered" evidence="1">
    <location>
        <begin position="194"/>
        <end position="300"/>
    </location>
</feature>
<proteinExistence type="predicted"/>
<reference evidence="3" key="2">
    <citation type="submission" date="2023-06" db="EMBL/GenBank/DDBJ databases">
        <authorList>
            <person name="Kobayashi Y."/>
            <person name="Kayamori A."/>
            <person name="Aoki K."/>
            <person name="Shiwa Y."/>
            <person name="Fujita N."/>
            <person name="Sugita T."/>
            <person name="Iwasaki W."/>
            <person name="Tanaka N."/>
            <person name="Takashima M."/>
        </authorList>
    </citation>
    <scope>NUCLEOTIDE SEQUENCE</scope>
    <source>
        <strain evidence="3">HIS016</strain>
    </source>
</reference>
<feature type="compositionally biased region" description="Basic and acidic residues" evidence="1">
    <location>
        <begin position="76"/>
        <end position="119"/>
    </location>
</feature>
<feature type="domain" description="CBF1-interacting co-repressor CIR N-terminal" evidence="2">
    <location>
        <begin position="11"/>
        <end position="47"/>
    </location>
</feature>
<dbReference type="Proteomes" id="UP001222932">
    <property type="component" value="Unassembled WGS sequence"/>
</dbReference>
<evidence type="ECO:0000259" key="2">
    <source>
        <dbReference type="SMART" id="SM01083"/>
    </source>
</evidence>